<comment type="caution">
    <text evidence="2">The sequence shown here is derived from an EMBL/GenBank/DDBJ whole genome shotgun (WGS) entry which is preliminary data.</text>
</comment>
<accession>A0ABU0YIK3</accession>
<protein>
    <submittedName>
        <fullName evidence="2">Uncharacterized protein</fullName>
    </submittedName>
</protein>
<name>A0ABU0YIK3_9PROT</name>
<evidence type="ECO:0000313" key="3">
    <source>
        <dbReference type="Proteomes" id="UP001230156"/>
    </source>
</evidence>
<keyword evidence="3" id="KW-1185">Reference proteome</keyword>
<reference evidence="3" key="1">
    <citation type="submission" date="2023-08" db="EMBL/GenBank/DDBJ databases">
        <title>Rhodospirillaceae gen. nov., a novel taxon isolated from the Yangtze River Yuezi River estuary sludge.</title>
        <authorList>
            <person name="Ruan L."/>
        </authorList>
    </citation>
    <scope>NUCLEOTIDE SEQUENCE [LARGE SCALE GENOMIC DNA]</scope>
    <source>
        <strain evidence="3">R-7</strain>
    </source>
</reference>
<organism evidence="2 3">
    <name type="scientific">Dongia sedimenti</name>
    <dbReference type="NCBI Taxonomy" id="3064282"/>
    <lineage>
        <taxon>Bacteria</taxon>
        <taxon>Pseudomonadati</taxon>
        <taxon>Pseudomonadota</taxon>
        <taxon>Alphaproteobacteria</taxon>
        <taxon>Rhodospirillales</taxon>
        <taxon>Dongiaceae</taxon>
        <taxon>Dongia</taxon>
    </lineage>
</organism>
<proteinExistence type="predicted"/>
<dbReference type="Proteomes" id="UP001230156">
    <property type="component" value="Unassembled WGS sequence"/>
</dbReference>
<dbReference type="RefSeq" id="WP_379953898.1">
    <property type="nucleotide sequence ID" value="NZ_JAUYVI010000001.1"/>
</dbReference>
<sequence>MRWCLLLLVLLVASPVAAADLLPRLVGAGFALERPEPQAARRGAYAQTELTLYSPGLSFWVDVAALQAGDHLVLTLKDPDGGLMAARDLDFDLPKDDYFAFAGMKRPSRGWKRGPYTGTVQVVRGDWILIEESIHTALP</sequence>
<dbReference type="EMBL" id="JAUYVI010000001">
    <property type="protein sequence ID" value="MDQ7246508.1"/>
    <property type="molecule type" value="Genomic_DNA"/>
</dbReference>
<feature type="chain" id="PRO_5046628342" evidence="1">
    <location>
        <begin position="19"/>
        <end position="139"/>
    </location>
</feature>
<feature type="signal peptide" evidence="1">
    <location>
        <begin position="1"/>
        <end position="18"/>
    </location>
</feature>
<evidence type="ECO:0000313" key="2">
    <source>
        <dbReference type="EMBL" id="MDQ7246508.1"/>
    </source>
</evidence>
<keyword evidence="1" id="KW-0732">Signal</keyword>
<evidence type="ECO:0000256" key="1">
    <source>
        <dbReference type="SAM" id="SignalP"/>
    </source>
</evidence>
<gene>
    <name evidence="2" type="ORF">Q8A70_02470</name>
</gene>